<accession>R7QIL3</accession>
<dbReference type="Gramene" id="CDF37260">
    <property type="protein sequence ID" value="CDF37260"/>
    <property type="gene ID" value="CHC_T00005422001"/>
</dbReference>
<dbReference type="EMBL" id="HG001823">
    <property type="protein sequence ID" value="CDF37260.1"/>
    <property type="molecule type" value="Genomic_DNA"/>
</dbReference>
<feature type="compositionally biased region" description="Basic residues" evidence="1">
    <location>
        <begin position="32"/>
        <end position="42"/>
    </location>
</feature>
<dbReference type="RefSeq" id="XP_005717079.1">
    <property type="nucleotide sequence ID" value="XM_005717022.1"/>
</dbReference>
<keyword evidence="3" id="KW-1185">Reference proteome</keyword>
<dbReference type="KEGG" id="ccp:CHC_T00005422001"/>
<organism evidence="2 3">
    <name type="scientific">Chondrus crispus</name>
    <name type="common">Carrageen Irish moss</name>
    <name type="synonym">Polymorpha crispa</name>
    <dbReference type="NCBI Taxonomy" id="2769"/>
    <lineage>
        <taxon>Eukaryota</taxon>
        <taxon>Rhodophyta</taxon>
        <taxon>Florideophyceae</taxon>
        <taxon>Rhodymeniophycidae</taxon>
        <taxon>Gigartinales</taxon>
        <taxon>Gigartinaceae</taxon>
        <taxon>Chondrus</taxon>
    </lineage>
</organism>
<protein>
    <submittedName>
        <fullName evidence="2">Uncharacterized protein</fullName>
    </submittedName>
</protein>
<evidence type="ECO:0000313" key="3">
    <source>
        <dbReference type="Proteomes" id="UP000012073"/>
    </source>
</evidence>
<proteinExistence type="predicted"/>
<dbReference type="AlphaFoldDB" id="R7QIL3"/>
<reference evidence="3" key="1">
    <citation type="journal article" date="2013" name="Proc. Natl. Acad. Sci. U.S.A.">
        <title>Genome structure and metabolic features in the red seaweed Chondrus crispus shed light on evolution of the Archaeplastida.</title>
        <authorList>
            <person name="Collen J."/>
            <person name="Porcel B."/>
            <person name="Carre W."/>
            <person name="Ball S.G."/>
            <person name="Chaparro C."/>
            <person name="Tonon T."/>
            <person name="Barbeyron T."/>
            <person name="Michel G."/>
            <person name="Noel B."/>
            <person name="Valentin K."/>
            <person name="Elias M."/>
            <person name="Artiguenave F."/>
            <person name="Arun A."/>
            <person name="Aury J.M."/>
            <person name="Barbosa-Neto J.F."/>
            <person name="Bothwell J.H."/>
            <person name="Bouget F.Y."/>
            <person name="Brillet L."/>
            <person name="Cabello-Hurtado F."/>
            <person name="Capella-Gutierrez S."/>
            <person name="Charrier B."/>
            <person name="Cladiere L."/>
            <person name="Cock J.M."/>
            <person name="Coelho S.M."/>
            <person name="Colleoni C."/>
            <person name="Czjzek M."/>
            <person name="Da Silva C."/>
            <person name="Delage L."/>
            <person name="Denoeud F."/>
            <person name="Deschamps P."/>
            <person name="Dittami S.M."/>
            <person name="Gabaldon T."/>
            <person name="Gachon C.M."/>
            <person name="Groisillier A."/>
            <person name="Herve C."/>
            <person name="Jabbari K."/>
            <person name="Katinka M."/>
            <person name="Kloareg B."/>
            <person name="Kowalczyk N."/>
            <person name="Labadie K."/>
            <person name="Leblanc C."/>
            <person name="Lopez P.J."/>
            <person name="McLachlan D.H."/>
            <person name="Meslet-Cladiere L."/>
            <person name="Moustafa A."/>
            <person name="Nehr Z."/>
            <person name="Nyvall Collen P."/>
            <person name="Panaud O."/>
            <person name="Partensky F."/>
            <person name="Poulain J."/>
            <person name="Rensing S.A."/>
            <person name="Rousvoal S."/>
            <person name="Samson G."/>
            <person name="Symeonidi A."/>
            <person name="Weissenbach J."/>
            <person name="Zambounis A."/>
            <person name="Wincker P."/>
            <person name="Boyen C."/>
        </authorList>
    </citation>
    <scope>NUCLEOTIDE SEQUENCE [LARGE SCALE GENOMIC DNA]</scope>
    <source>
        <strain evidence="3">cv. Stackhouse</strain>
    </source>
</reference>
<gene>
    <name evidence="2" type="ORF">CHC_T00005422001</name>
</gene>
<dbReference type="OrthoDB" id="10378761at2759"/>
<feature type="region of interest" description="Disordered" evidence="1">
    <location>
        <begin position="32"/>
        <end position="52"/>
    </location>
</feature>
<name>R7QIL3_CHOCR</name>
<dbReference type="Proteomes" id="UP000012073">
    <property type="component" value="Unassembled WGS sequence"/>
</dbReference>
<evidence type="ECO:0000256" key="1">
    <source>
        <dbReference type="SAM" id="MobiDB-lite"/>
    </source>
</evidence>
<dbReference type="GeneID" id="17324803"/>
<sequence length="215" mass="23428">MLASFTALHTIPIQTLSPVLASSGSNLLRQLVRQRSRPRRPRTPTPMGASWSSFAGGANTNPVLDTALHSAALGKFVDPLDLSITVDRKQLYKRATAGAKHEWDVELEVDVAHLQSRHALLRVDANMDEEKHHLHIPCSALTAVMEGAGVTVDTICNICAIHAQLRQKGVTEQGNVLAEVAIVLDVSRDGYDSRADVHELTRRVYGITDASRDAK</sequence>
<evidence type="ECO:0000313" key="2">
    <source>
        <dbReference type="EMBL" id="CDF37260.1"/>
    </source>
</evidence>